<evidence type="ECO:0000313" key="2">
    <source>
        <dbReference type="Proteomes" id="UP000570361"/>
    </source>
</evidence>
<dbReference type="Proteomes" id="UP000570361">
    <property type="component" value="Unassembled WGS sequence"/>
</dbReference>
<comment type="caution">
    <text evidence="1">The sequence shown here is derived from an EMBL/GenBank/DDBJ whole genome shotgun (WGS) entry which is preliminary data.</text>
</comment>
<keyword evidence="2" id="KW-1185">Reference proteome</keyword>
<proteinExistence type="predicted"/>
<protein>
    <submittedName>
        <fullName evidence="1">Uncharacterized protein</fullName>
    </submittedName>
</protein>
<reference evidence="1 2" key="1">
    <citation type="submission" date="2020-08" db="EMBL/GenBank/DDBJ databases">
        <title>Genomic Encyclopedia of Type Strains, Phase III (KMG-III): the genomes of soil and plant-associated and newly described type strains.</title>
        <authorList>
            <person name="Whitman W."/>
        </authorList>
    </citation>
    <scope>NUCLEOTIDE SEQUENCE [LARGE SCALE GENOMIC DNA]</scope>
    <source>
        <strain evidence="1 2">CECT 5862</strain>
    </source>
</reference>
<organism evidence="1 2">
    <name type="scientific">Paenibacillus phyllosphaerae</name>
    <dbReference type="NCBI Taxonomy" id="274593"/>
    <lineage>
        <taxon>Bacteria</taxon>
        <taxon>Bacillati</taxon>
        <taxon>Bacillota</taxon>
        <taxon>Bacilli</taxon>
        <taxon>Bacillales</taxon>
        <taxon>Paenibacillaceae</taxon>
        <taxon>Paenibacillus</taxon>
    </lineage>
</organism>
<name>A0A7W5B2E8_9BACL</name>
<accession>A0A7W5B2E8</accession>
<dbReference type="AlphaFoldDB" id="A0A7W5B2E8"/>
<dbReference type="EMBL" id="JACHXK010000015">
    <property type="protein sequence ID" value="MBB3112982.1"/>
    <property type="molecule type" value="Genomic_DNA"/>
</dbReference>
<evidence type="ECO:0000313" key="1">
    <source>
        <dbReference type="EMBL" id="MBB3112982.1"/>
    </source>
</evidence>
<gene>
    <name evidence="1" type="ORF">FHS18_005084</name>
</gene>
<sequence length="30" mass="3364">MMEHLGADAPFFNIPHPESCIYEAEVSSLQ</sequence>